<organism evidence="3 4">
    <name type="scientific">Streptomyces cremeus</name>
    <dbReference type="NCBI Taxonomy" id="66881"/>
    <lineage>
        <taxon>Bacteria</taxon>
        <taxon>Bacillati</taxon>
        <taxon>Actinomycetota</taxon>
        <taxon>Actinomycetes</taxon>
        <taxon>Kitasatosporales</taxon>
        <taxon>Streptomycetaceae</taxon>
        <taxon>Streptomyces</taxon>
    </lineage>
</organism>
<sequence length="197" mass="20233">MIGKRAVLRVAVAAVACGAVTVLAGLGALLHWWSDPDFARAAVRAPLCGPDTGSLHMNGGCLTTDPYVVTGKQPSEGPHGSGTWLHLKPVSDFDDCAECDNTARARFAASGPVVRNVRVGDLLNASSLGFIGILEIRRDGAAQRSLDDPAGIADARLARALTVLTLGGVLLASGGHALRRSSPPRVNTASGPSPLPT</sequence>
<feature type="transmembrane region" description="Helical" evidence="2">
    <location>
        <begin position="7"/>
        <end position="33"/>
    </location>
</feature>
<evidence type="ECO:0000313" key="3">
    <source>
        <dbReference type="EMBL" id="MFB9522138.1"/>
    </source>
</evidence>
<feature type="region of interest" description="Disordered" evidence="1">
    <location>
        <begin position="177"/>
        <end position="197"/>
    </location>
</feature>
<name>A0ABV5PFZ0_STRCM</name>
<gene>
    <name evidence="3" type="ORF">ACFFTU_19515</name>
</gene>
<dbReference type="EMBL" id="JBHMCR010000009">
    <property type="protein sequence ID" value="MFB9522138.1"/>
    <property type="molecule type" value="Genomic_DNA"/>
</dbReference>
<accession>A0ABV5PFZ0</accession>
<comment type="caution">
    <text evidence="3">The sequence shown here is derived from an EMBL/GenBank/DDBJ whole genome shotgun (WGS) entry which is preliminary data.</text>
</comment>
<evidence type="ECO:0000313" key="4">
    <source>
        <dbReference type="Proteomes" id="UP001589718"/>
    </source>
</evidence>
<dbReference type="Proteomes" id="UP001589718">
    <property type="component" value="Unassembled WGS sequence"/>
</dbReference>
<dbReference type="RefSeq" id="WP_345228883.1">
    <property type="nucleotide sequence ID" value="NZ_BAAAXE010000015.1"/>
</dbReference>
<evidence type="ECO:0000256" key="2">
    <source>
        <dbReference type="SAM" id="Phobius"/>
    </source>
</evidence>
<evidence type="ECO:0000256" key="1">
    <source>
        <dbReference type="SAM" id="MobiDB-lite"/>
    </source>
</evidence>
<reference evidence="3 4" key="1">
    <citation type="submission" date="2024-09" db="EMBL/GenBank/DDBJ databases">
        <authorList>
            <person name="Sun Q."/>
            <person name="Mori K."/>
        </authorList>
    </citation>
    <scope>NUCLEOTIDE SEQUENCE [LARGE SCALE GENOMIC DNA]</scope>
    <source>
        <strain evidence="3 4">JCM 4362</strain>
    </source>
</reference>
<keyword evidence="2" id="KW-0812">Transmembrane</keyword>
<proteinExistence type="predicted"/>
<protein>
    <submittedName>
        <fullName evidence="3">Uncharacterized protein</fullName>
    </submittedName>
</protein>
<keyword evidence="2" id="KW-1133">Transmembrane helix</keyword>
<keyword evidence="4" id="KW-1185">Reference proteome</keyword>
<keyword evidence="2" id="KW-0472">Membrane</keyword>